<evidence type="ECO:0000313" key="2">
    <source>
        <dbReference type="Proteomes" id="UP001239167"/>
    </source>
</evidence>
<proteinExistence type="predicted"/>
<dbReference type="Proteomes" id="UP001239167">
    <property type="component" value="Unassembled WGS sequence"/>
</dbReference>
<organism evidence="1 2">
    <name type="scientific">Pectinatus haikarae</name>
    <dbReference type="NCBI Taxonomy" id="349096"/>
    <lineage>
        <taxon>Bacteria</taxon>
        <taxon>Bacillati</taxon>
        <taxon>Bacillota</taxon>
        <taxon>Negativicutes</taxon>
        <taxon>Selenomonadales</taxon>
        <taxon>Selenomonadaceae</taxon>
        <taxon>Pectinatus</taxon>
    </lineage>
</organism>
<accession>A0ABT9Y8D4</accession>
<reference evidence="1 2" key="1">
    <citation type="submission" date="2023-07" db="EMBL/GenBank/DDBJ databases">
        <title>Genomic Encyclopedia of Type Strains, Phase IV (KMG-IV): sequencing the most valuable type-strain genomes for metagenomic binning, comparative biology and taxonomic classification.</title>
        <authorList>
            <person name="Goeker M."/>
        </authorList>
    </citation>
    <scope>NUCLEOTIDE SEQUENCE [LARGE SCALE GENOMIC DNA]</scope>
    <source>
        <strain evidence="1 2">DSM 16980</strain>
    </source>
</reference>
<keyword evidence="2" id="KW-1185">Reference proteome</keyword>
<comment type="caution">
    <text evidence="1">The sequence shown here is derived from an EMBL/GenBank/DDBJ whole genome shotgun (WGS) entry which is preliminary data.</text>
</comment>
<gene>
    <name evidence="1" type="ORF">J2S01_001820</name>
</gene>
<evidence type="ECO:0000313" key="1">
    <source>
        <dbReference type="EMBL" id="MDQ0204098.1"/>
    </source>
</evidence>
<dbReference type="EMBL" id="JAUSUE010000012">
    <property type="protein sequence ID" value="MDQ0204098.1"/>
    <property type="molecule type" value="Genomic_DNA"/>
</dbReference>
<name>A0ABT9Y8D4_9FIRM</name>
<protein>
    <submittedName>
        <fullName evidence="1">Uncharacterized protein</fullName>
    </submittedName>
</protein>
<sequence length="39" mass="4452">MKRIGYSKPIKAGELRELLKKDLPSAVLKLILMKKLVQT</sequence>